<reference evidence="3 4" key="1">
    <citation type="submission" date="2019-02" db="EMBL/GenBank/DDBJ databases">
        <title>Deep-cultivation of Planctomycetes and their phenomic and genomic characterization uncovers novel biology.</title>
        <authorList>
            <person name="Wiegand S."/>
            <person name="Jogler M."/>
            <person name="Boedeker C."/>
            <person name="Pinto D."/>
            <person name="Vollmers J."/>
            <person name="Rivas-Marin E."/>
            <person name="Kohn T."/>
            <person name="Peeters S.H."/>
            <person name="Heuer A."/>
            <person name="Rast P."/>
            <person name="Oberbeckmann S."/>
            <person name="Bunk B."/>
            <person name="Jeske O."/>
            <person name="Meyerdierks A."/>
            <person name="Storesund J.E."/>
            <person name="Kallscheuer N."/>
            <person name="Luecker S."/>
            <person name="Lage O.M."/>
            <person name="Pohl T."/>
            <person name="Merkel B.J."/>
            <person name="Hornburger P."/>
            <person name="Mueller R.-W."/>
            <person name="Bruemmer F."/>
            <person name="Labrenz M."/>
            <person name="Spormann A.M."/>
            <person name="Op den Camp H."/>
            <person name="Overmann J."/>
            <person name="Amann R."/>
            <person name="Jetten M.S.M."/>
            <person name="Mascher T."/>
            <person name="Medema M.H."/>
            <person name="Devos D.P."/>
            <person name="Kaster A.-K."/>
            <person name="Ovreas L."/>
            <person name="Rohde M."/>
            <person name="Galperin M.Y."/>
            <person name="Jogler C."/>
        </authorList>
    </citation>
    <scope>NUCLEOTIDE SEQUENCE [LARGE SCALE GENOMIC DNA]</scope>
    <source>
        <strain evidence="3 4">K22_7</strain>
    </source>
</reference>
<evidence type="ECO:0000256" key="1">
    <source>
        <dbReference type="ARBA" id="ARBA00006484"/>
    </source>
</evidence>
<dbReference type="InterPro" id="IPR002347">
    <property type="entry name" value="SDR_fam"/>
</dbReference>
<organism evidence="3 4">
    <name type="scientific">Rubripirellula lacrimiformis</name>
    <dbReference type="NCBI Taxonomy" id="1930273"/>
    <lineage>
        <taxon>Bacteria</taxon>
        <taxon>Pseudomonadati</taxon>
        <taxon>Planctomycetota</taxon>
        <taxon>Planctomycetia</taxon>
        <taxon>Pirellulales</taxon>
        <taxon>Pirellulaceae</taxon>
        <taxon>Rubripirellula</taxon>
    </lineage>
</organism>
<dbReference type="CDD" id="cd05233">
    <property type="entry name" value="SDR_c"/>
    <property type="match status" value="1"/>
</dbReference>
<dbReference type="EC" id="1.1.1.269" evidence="3"/>
<dbReference type="Proteomes" id="UP000318538">
    <property type="component" value="Chromosome"/>
</dbReference>
<dbReference type="EMBL" id="CP036525">
    <property type="protein sequence ID" value="QDT05021.1"/>
    <property type="molecule type" value="Genomic_DNA"/>
</dbReference>
<dbReference type="Pfam" id="PF13561">
    <property type="entry name" value="adh_short_C2"/>
    <property type="match status" value="1"/>
</dbReference>
<gene>
    <name evidence="3" type="primary">xecE</name>
    <name evidence="3" type="ORF">K227x_34190</name>
</gene>
<evidence type="ECO:0000313" key="4">
    <source>
        <dbReference type="Proteomes" id="UP000318538"/>
    </source>
</evidence>
<evidence type="ECO:0000256" key="2">
    <source>
        <dbReference type="ARBA" id="ARBA00023002"/>
    </source>
</evidence>
<dbReference type="Gene3D" id="3.40.50.720">
    <property type="entry name" value="NAD(P)-binding Rossmann-like Domain"/>
    <property type="match status" value="1"/>
</dbReference>
<accession>A0A517ND36</accession>
<dbReference type="GO" id="GO:0050575">
    <property type="term" value="F:2-(S)-hydroxypropyl-CoM dehydrogenase activity"/>
    <property type="evidence" value="ECO:0007669"/>
    <property type="project" value="UniProtKB-EC"/>
</dbReference>
<dbReference type="AlphaFoldDB" id="A0A517ND36"/>
<comment type="similarity">
    <text evidence="1">Belongs to the short-chain dehydrogenases/reductases (SDR) family.</text>
</comment>
<keyword evidence="2 3" id="KW-0560">Oxidoreductase</keyword>
<dbReference type="PANTHER" id="PTHR43477">
    <property type="entry name" value="DIHYDROANTICAPSIN 7-DEHYDROGENASE"/>
    <property type="match status" value="1"/>
</dbReference>
<dbReference type="InterPro" id="IPR036291">
    <property type="entry name" value="NAD(P)-bd_dom_sf"/>
</dbReference>
<keyword evidence="4" id="KW-1185">Reference proteome</keyword>
<name>A0A517ND36_9BACT</name>
<dbReference type="PRINTS" id="PR00081">
    <property type="entry name" value="GDHRDH"/>
</dbReference>
<dbReference type="SUPFAM" id="SSF51735">
    <property type="entry name" value="NAD(P)-binding Rossmann-fold domains"/>
    <property type="match status" value="1"/>
</dbReference>
<evidence type="ECO:0000313" key="3">
    <source>
        <dbReference type="EMBL" id="QDT05021.1"/>
    </source>
</evidence>
<sequence length="253" mass="26736">MRCRTGWISVSMQEVASVRMSQKNYVVVGGSHGIGLGIVKRLIRSAAAVTVVSRTWEFASSLPDVIHVPADVTTDTMDPGCLPDSIDGLAYCPGSIHLGPVRGLKPDAMIRDYELNVVGAVKCLQASLVAMKASGNSSMVMFSTVAVTQGLAMHSSVAAAKGAVEGLTRAFAAELAPKIRVNCIAPSLTDTPLAERLLSSDEKRHAMAQRHPLQRVGSVDDVAAMAEFLLTDVSSWITGQVMAVDGGMSRIRS</sequence>
<dbReference type="KEGG" id="rlc:K227x_34190"/>
<proteinExistence type="inferred from homology"/>
<dbReference type="InterPro" id="IPR051122">
    <property type="entry name" value="SDR_DHRS6-like"/>
</dbReference>
<protein>
    <submittedName>
        <fullName evidence="3">2-(S)-hydroxypropyl-CoM dehydrogenase</fullName>
        <ecNumber evidence="3">1.1.1.269</ecNumber>
    </submittedName>
</protein>
<dbReference type="PANTHER" id="PTHR43477:SF1">
    <property type="entry name" value="DIHYDROANTICAPSIN 7-DEHYDROGENASE"/>
    <property type="match status" value="1"/>
</dbReference>